<evidence type="ECO:0000256" key="8">
    <source>
        <dbReference type="ARBA" id="ARBA00023315"/>
    </source>
</evidence>
<comment type="pathway">
    <text evidence="9">Carotenoid biosynthesis; staphyloxanthin biosynthesis; staphyloxanthin from farnesyl diphosphate: step 5/5.</text>
</comment>
<name>A0A9D2QAQ2_9FIRM</name>
<evidence type="ECO:0000256" key="1">
    <source>
        <dbReference type="ARBA" id="ARBA00004162"/>
    </source>
</evidence>
<proteinExistence type="inferred from homology"/>
<feature type="region of interest" description="Disordered" evidence="13">
    <location>
        <begin position="155"/>
        <end position="178"/>
    </location>
</feature>
<evidence type="ECO:0000256" key="5">
    <source>
        <dbReference type="ARBA" id="ARBA00022729"/>
    </source>
</evidence>
<keyword evidence="3" id="KW-0808">Transferase</keyword>
<protein>
    <recommendedName>
        <fullName evidence="11">Glycosyl-4,4'-diaponeurosporenoate acyltransferase</fullName>
    </recommendedName>
</protein>
<dbReference type="Proteomes" id="UP000823902">
    <property type="component" value="Unassembled WGS sequence"/>
</dbReference>
<keyword evidence="7 14" id="KW-0472">Membrane</keyword>
<dbReference type="AlphaFoldDB" id="A0A9D2QAQ2"/>
<dbReference type="GO" id="GO:0016746">
    <property type="term" value="F:acyltransferase activity"/>
    <property type="evidence" value="ECO:0007669"/>
    <property type="project" value="UniProtKB-KW"/>
</dbReference>
<evidence type="ECO:0000256" key="11">
    <source>
        <dbReference type="ARBA" id="ARBA00023667"/>
    </source>
</evidence>
<organism evidence="15 16">
    <name type="scientific">Candidatus Mediterraneibacter faecavium</name>
    <dbReference type="NCBI Taxonomy" id="2838668"/>
    <lineage>
        <taxon>Bacteria</taxon>
        <taxon>Bacillati</taxon>
        <taxon>Bacillota</taxon>
        <taxon>Clostridia</taxon>
        <taxon>Lachnospirales</taxon>
        <taxon>Lachnospiraceae</taxon>
        <taxon>Mediterraneibacter</taxon>
    </lineage>
</organism>
<evidence type="ECO:0000256" key="3">
    <source>
        <dbReference type="ARBA" id="ARBA00022679"/>
    </source>
</evidence>
<feature type="transmembrane region" description="Helical" evidence="14">
    <location>
        <begin position="117"/>
        <end position="136"/>
    </location>
</feature>
<comment type="similarity">
    <text evidence="10">Belongs to the acyltransferase CrtO family.</text>
</comment>
<evidence type="ECO:0000256" key="6">
    <source>
        <dbReference type="ARBA" id="ARBA00022989"/>
    </source>
</evidence>
<reference evidence="15" key="2">
    <citation type="submission" date="2021-04" db="EMBL/GenBank/DDBJ databases">
        <authorList>
            <person name="Gilroy R."/>
        </authorList>
    </citation>
    <scope>NUCLEOTIDE SEQUENCE</scope>
    <source>
        <strain evidence="15">CHK196-7946</strain>
    </source>
</reference>
<evidence type="ECO:0000256" key="13">
    <source>
        <dbReference type="SAM" id="MobiDB-lite"/>
    </source>
</evidence>
<comment type="caution">
    <text evidence="15">The sequence shown here is derived from an EMBL/GenBank/DDBJ whole genome shotgun (WGS) entry which is preliminary data.</text>
</comment>
<evidence type="ECO:0000256" key="10">
    <source>
        <dbReference type="ARBA" id="ARBA00023603"/>
    </source>
</evidence>
<dbReference type="EMBL" id="DWVY01000034">
    <property type="protein sequence ID" value="HJC74661.1"/>
    <property type="molecule type" value="Genomic_DNA"/>
</dbReference>
<feature type="transmembrane region" description="Helical" evidence="14">
    <location>
        <begin position="7"/>
        <end position="25"/>
    </location>
</feature>
<evidence type="ECO:0000313" key="15">
    <source>
        <dbReference type="EMBL" id="HJC74661.1"/>
    </source>
</evidence>
<evidence type="ECO:0000256" key="4">
    <source>
        <dbReference type="ARBA" id="ARBA00022692"/>
    </source>
</evidence>
<keyword evidence="4 14" id="KW-0812">Transmembrane</keyword>
<keyword evidence="2" id="KW-1003">Cell membrane</keyword>
<comment type="function">
    <text evidence="12">Catalyzes the acylation of glycosyl-4,4'-diaponeurosporenoate, i.e. the esterification of glucose at the C6'' position with the carboxyl group of the C(15) fatty acid 12-methyltetradecanoic acid, to yield staphyloxanthin. This is the last step in the biosynthesis of this orange pigment, present in most staphylococci strains.</text>
</comment>
<reference evidence="15" key="1">
    <citation type="journal article" date="2021" name="PeerJ">
        <title>Extensive microbial diversity within the chicken gut microbiome revealed by metagenomics and culture.</title>
        <authorList>
            <person name="Gilroy R."/>
            <person name="Ravi A."/>
            <person name="Getino M."/>
            <person name="Pursley I."/>
            <person name="Horton D.L."/>
            <person name="Alikhan N.F."/>
            <person name="Baker D."/>
            <person name="Gharbi K."/>
            <person name="Hall N."/>
            <person name="Watson M."/>
            <person name="Adriaenssens E.M."/>
            <person name="Foster-Nyarko E."/>
            <person name="Jarju S."/>
            <person name="Secka A."/>
            <person name="Antonio M."/>
            <person name="Oren A."/>
            <person name="Chaudhuri R.R."/>
            <person name="La Ragione R."/>
            <person name="Hildebrand F."/>
            <person name="Pallen M.J."/>
        </authorList>
    </citation>
    <scope>NUCLEOTIDE SEQUENCE</scope>
    <source>
        <strain evidence="15">CHK196-7946</strain>
    </source>
</reference>
<evidence type="ECO:0000313" key="16">
    <source>
        <dbReference type="Proteomes" id="UP000823902"/>
    </source>
</evidence>
<keyword evidence="5" id="KW-0732">Signal</keyword>
<dbReference type="InterPro" id="IPR044021">
    <property type="entry name" value="CrtO"/>
</dbReference>
<evidence type="ECO:0000256" key="12">
    <source>
        <dbReference type="ARBA" id="ARBA00025324"/>
    </source>
</evidence>
<keyword evidence="8 15" id="KW-0012">Acyltransferase</keyword>
<evidence type="ECO:0000256" key="2">
    <source>
        <dbReference type="ARBA" id="ARBA00022475"/>
    </source>
</evidence>
<sequence>MEGFIKCICYLAIIGIAAFLLGRILPQKWFHYDRFPWRMWKMEREGAIYRKIRIHKWKESFPDMSRIFPGIMPSKKLPRKFDPAQIREMIVETCIAEGVHGFLCLAGLGCLFFWKGPWGICAAALYALGNIPYCLIQRYNRPKLVKILKSLKEKDRKEKREESNEESTYLKLQYRAGT</sequence>
<evidence type="ECO:0000256" key="7">
    <source>
        <dbReference type="ARBA" id="ARBA00023136"/>
    </source>
</evidence>
<accession>A0A9D2QAQ2</accession>
<evidence type="ECO:0000256" key="14">
    <source>
        <dbReference type="SAM" id="Phobius"/>
    </source>
</evidence>
<keyword evidence="6 14" id="KW-1133">Transmembrane helix</keyword>
<comment type="subcellular location">
    <subcellularLocation>
        <location evidence="1">Cell membrane</location>
        <topology evidence="1">Single-pass membrane protein</topology>
    </subcellularLocation>
</comment>
<dbReference type="GO" id="GO:0005886">
    <property type="term" value="C:plasma membrane"/>
    <property type="evidence" value="ECO:0007669"/>
    <property type="project" value="UniProtKB-SubCell"/>
</dbReference>
<dbReference type="Pfam" id="PF18927">
    <property type="entry name" value="CrtO"/>
    <property type="match status" value="1"/>
</dbReference>
<gene>
    <name evidence="15" type="ORF">H9697_06910</name>
</gene>
<evidence type="ECO:0000256" key="9">
    <source>
        <dbReference type="ARBA" id="ARBA00023588"/>
    </source>
</evidence>